<gene>
    <name evidence="2" type="ORF">FQN60_015500</name>
</gene>
<protein>
    <submittedName>
        <fullName evidence="2">Uncharacterized protein</fullName>
    </submittedName>
</protein>
<feature type="region of interest" description="Disordered" evidence="1">
    <location>
        <begin position="1"/>
        <end position="41"/>
    </location>
</feature>
<feature type="compositionally biased region" description="Low complexity" evidence="1">
    <location>
        <begin position="1"/>
        <end position="11"/>
    </location>
</feature>
<sequence>MSPTTSKSPMTTEDKRSSEETKNPTFENNDDGPARARLDGRTGAVMLMSERRRYERQTAGLAASGCNDTLISGKNMSALLAKQSSKC</sequence>
<reference evidence="2 3" key="1">
    <citation type="submission" date="2019-08" db="EMBL/GenBank/DDBJ databases">
        <title>A chromosome-level genome assembly, high-density linkage maps, and genome scans reveal the genomic architecture of hybrid incompatibilities underlying speciation via character displacement in darters (Percidae: Etheostominae).</title>
        <authorList>
            <person name="Moran R.L."/>
            <person name="Catchen J.M."/>
            <person name="Fuller R.C."/>
        </authorList>
    </citation>
    <scope>NUCLEOTIDE SEQUENCE [LARGE SCALE GENOMIC DNA]</scope>
    <source>
        <strain evidence="2">EspeVRDwgs_2016</strain>
        <tissue evidence="2">Muscle</tissue>
    </source>
</reference>
<dbReference type="Proteomes" id="UP000327493">
    <property type="component" value="Chromosome 18"/>
</dbReference>
<feature type="non-terminal residue" evidence="2">
    <location>
        <position position="87"/>
    </location>
</feature>
<feature type="compositionally biased region" description="Basic and acidic residues" evidence="1">
    <location>
        <begin position="12"/>
        <end position="22"/>
    </location>
</feature>
<name>A0A5J5CN37_9PERO</name>
<organism evidence="2 3">
    <name type="scientific">Etheostoma spectabile</name>
    <name type="common">orangethroat darter</name>
    <dbReference type="NCBI Taxonomy" id="54343"/>
    <lineage>
        <taxon>Eukaryota</taxon>
        <taxon>Metazoa</taxon>
        <taxon>Chordata</taxon>
        <taxon>Craniata</taxon>
        <taxon>Vertebrata</taxon>
        <taxon>Euteleostomi</taxon>
        <taxon>Actinopterygii</taxon>
        <taxon>Neopterygii</taxon>
        <taxon>Teleostei</taxon>
        <taxon>Neoteleostei</taxon>
        <taxon>Acanthomorphata</taxon>
        <taxon>Eupercaria</taxon>
        <taxon>Perciformes</taxon>
        <taxon>Percoidei</taxon>
        <taxon>Percidae</taxon>
        <taxon>Etheostomatinae</taxon>
        <taxon>Etheostoma</taxon>
    </lineage>
</organism>
<proteinExistence type="predicted"/>
<accession>A0A5J5CN37</accession>
<dbReference type="AlphaFoldDB" id="A0A5J5CN37"/>
<evidence type="ECO:0000256" key="1">
    <source>
        <dbReference type="SAM" id="MobiDB-lite"/>
    </source>
</evidence>
<evidence type="ECO:0000313" key="3">
    <source>
        <dbReference type="Proteomes" id="UP000327493"/>
    </source>
</evidence>
<comment type="caution">
    <text evidence="2">The sequence shown here is derived from an EMBL/GenBank/DDBJ whole genome shotgun (WGS) entry which is preliminary data.</text>
</comment>
<dbReference type="EMBL" id="VOFY01000018">
    <property type="protein sequence ID" value="KAA8582954.1"/>
    <property type="molecule type" value="Genomic_DNA"/>
</dbReference>
<keyword evidence="3" id="KW-1185">Reference proteome</keyword>
<evidence type="ECO:0000313" key="2">
    <source>
        <dbReference type="EMBL" id="KAA8582954.1"/>
    </source>
</evidence>